<organism evidence="5 6">
    <name type="scientific">Flexivirga oryzae</name>
    <dbReference type="NCBI Taxonomy" id="1794944"/>
    <lineage>
        <taxon>Bacteria</taxon>
        <taxon>Bacillati</taxon>
        <taxon>Actinomycetota</taxon>
        <taxon>Actinomycetes</taxon>
        <taxon>Micrococcales</taxon>
        <taxon>Dermacoccaceae</taxon>
        <taxon>Flexivirga</taxon>
    </lineage>
</organism>
<dbReference type="Gene3D" id="1.10.10.10">
    <property type="entry name" value="Winged helix-like DNA-binding domain superfamily/Winged helix DNA-binding domain"/>
    <property type="match status" value="1"/>
</dbReference>
<proteinExistence type="inferred from homology"/>
<dbReference type="RefSeq" id="WP_343066024.1">
    <property type="nucleotide sequence ID" value="NZ_JACHVQ010000004.1"/>
</dbReference>
<dbReference type="SUPFAM" id="SSF46785">
    <property type="entry name" value="Winged helix' DNA-binding domain"/>
    <property type="match status" value="1"/>
</dbReference>
<evidence type="ECO:0000256" key="4">
    <source>
        <dbReference type="ARBA" id="ARBA00023163"/>
    </source>
</evidence>
<accession>A0A839NE70</accession>
<keyword evidence="4" id="KW-0804">Transcription</keyword>
<dbReference type="AlphaFoldDB" id="A0A839NE70"/>
<dbReference type="Gene3D" id="6.10.140.850">
    <property type="match status" value="1"/>
</dbReference>
<keyword evidence="3" id="KW-0238">DNA-binding</keyword>
<keyword evidence="6" id="KW-1185">Reference proteome</keyword>
<name>A0A839NE70_9MICO</name>
<dbReference type="InterPro" id="IPR036388">
    <property type="entry name" value="WH-like_DNA-bd_sf"/>
</dbReference>
<dbReference type="PIRSF" id="PIRSF019455">
    <property type="entry name" value="CopR_AtkY"/>
    <property type="match status" value="1"/>
</dbReference>
<dbReference type="Pfam" id="PF03965">
    <property type="entry name" value="Penicillinase_R"/>
    <property type="match status" value="1"/>
</dbReference>
<evidence type="ECO:0000313" key="6">
    <source>
        <dbReference type="Proteomes" id="UP000559182"/>
    </source>
</evidence>
<sequence>MVRQRRSGLGDLESAVMEQLWALPPDGWLSVREVLERLVDRDLAYTTVMTVLDRLAKKDLVSRERVGRAWRYRAASGRDELTAQVLQSSLAPLAPDDRKAALLQFLDNASDADLDVLRAGLAEVERKHRG</sequence>
<gene>
    <name evidence="5" type="ORF">FHU39_003962</name>
</gene>
<dbReference type="InterPro" id="IPR036390">
    <property type="entry name" value="WH_DNA-bd_sf"/>
</dbReference>
<dbReference type="EMBL" id="JACHVQ010000004">
    <property type="protein sequence ID" value="MBB2893926.1"/>
    <property type="molecule type" value="Genomic_DNA"/>
</dbReference>
<dbReference type="InterPro" id="IPR005650">
    <property type="entry name" value="BlaI_family"/>
</dbReference>
<reference evidence="5 6" key="1">
    <citation type="submission" date="2020-08" db="EMBL/GenBank/DDBJ databases">
        <title>Sequencing the genomes of 1000 actinobacteria strains.</title>
        <authorList>
            <person name="Klenk H.-P."/>
        </authorList>
    </citation>
    <scope>NUCLEOTIDE SEQUENCE [LARGE SCALE GENOMIC DNA]</scope>
    <source>
        <strain evidence="5 6">DSM 105369</strain>
    </source>
</reference>
<evidence type="ECO:0000256" key="2">
    <source>
        <dbReference type="ARBA" id="ARBA00023015"/>
    </source>
</evidence>
<dbReference type="Proteomes" id="UP000559182">
    <property type="component" value="Unassembled WGS sequence"/>
</dbReference>
<evidence type="ECO:0000256" key="3">
    <source>
        <dbReference type="ARBA" id="ARBA00023125"/>
    </source>
</evidence>
<comment type="caution">
    <text evidence="5">The sequence shown here is derived from an EMBL/GenBank/DDBJ whole genome shotgun (WGS) entry which is preliminary data.</text>
</comment>
<evidence type="ECO:0000256" key="1">
    <source>
        <dbReference type="ARBA" id="ARBA00011046"/>
    </source>
</evidence>
<comment type="similarity">
    <text evidence="1">Belongs to the BlaI transcriptional regulatory family.</text>
</comment>
<evidence type="ECO:0000313" key="5">
    <source>
        <dbReference type="EMBL" id="MBB2893926.1"/>
    </source>
</evidence>
<protein>
    <submittedName>
        <fullName evidence="5">Putative transcriptional regulator</fullName>
    </submittedName>
</protein>
<dbReference type="GO" id="GO:0003677">
    <property type="term" value="F:DNA binding"/>
    <property type="evidence" value="ECO:0007669"/>
    <property type="project" value="UniProtKB-KW"/>
</dbReference>
<dbReference type="GO" id="GO:0045892">
    <property type="term" value="P:negative regulation of DNA-templated transcription"/>
    <property type="evidence" value="ECO:0007669"/>
    <property type="project" value="InterPro"/>
</dbReference>
<keyword evidence="2" id="KW-0805">Transcription regulation</keyword>